<evidence type="ECO:0000313" key="3">
    <source>
        <dbReference type="Proteomes" id="UP000765509"/>
    </source>
</evidence>
<dbReference type="Proteomes" id="UP000765509">
    <property type="component" value="Unassembled WGS sequence"/>
</dbReference>
<dbReference type="EMBL" id="AVOT02045259">
    <property type="protein sequence ID" value="MBW0540624.1"/>
    <property type="molecule type" value="Genomic_DNA"/>
</dbReference>
<organism evidence="2 3">
    <name type="scientific">Austropuccinia psidii MF-1</name>
    <dbReference type="NCBI Taxonomy" id="1389203"/>
    <lineage>
        <taxon>Eukaryota</taxon>
        <taxon>Fungi</taxon>
        <taxon>Dikarya</taxon>
        <taxon>Basidiomycota</taxon>
        <taxon>Pucciniomycotina</taxon>
        <taxon>Pucciniomycetes</taxon>
        <taxon>Pucciniales</taxon>
        <taxon>Sphaerophragmiaceae</taxon>
        <taxon>Austropuccinia</taxon>
    </lineage>
</organism>
<name>A0A9Q3IJ33_9BASI</name>
<dbReference type="AlphaFoldDB" id="A0A9Q3IJ33"/>
<comment type="caution">
    <text evidence="2">The sequence shown here is derived from an EMBL/GenBank/DDBJ whole genome shotgun (WGS) entry which is preliminary data.</text>
</comment>
<evidence type="ECO:0000313" key="2">
    <source>
        <dbReference type="EMBL" id="MBW0540624.1"/>
    </source>
</evidence>
<gene>
    <name evidence="2" type="ORF">O181_080339</name>
</gene>
<keyword evidence="3" id="KW-1185">Reference proteome</keyword>
<reference evidence="2" key="1">
    <citation type="submission" date="2021-03" db="EMBL/GenBank/DDBJ databases">
        <title>Draft genome sequence of rust myrtle Austropuccinia psidii MF-1, a brazilian biotype.</title>
        <authorList>
            <person name="Quecine M.C."/>
            <person name="Pachon D.M.R."/>
            <person name="Bonatelli M.L."/>
            <person name="Correr F.H."/>
            <person name="Franceschini L.M."/>
            <person name="Leite T.F."/>
            <person name="Margarido G.R.A."/>
            <person name="Almeida C.A."/>
            <person name="Ferrarezi J.A."/>
            <person name="Labate C.A."/>
        </authorList>
    </citation>
    <scope>NUCLEOTIDE SEQUENCE</scope>
    <source>
        <strain evidence="2">MF-1</strain>
    </source>
</reference>
<sequence length="110" mass="12388">MEYFCDTTTNNTTIFSHQEWQWNSEQTAARIPTILVSMDAAKLAGWHLRVYYLTVGSCTTSGGSRWNALDRNPERSGPIQIRITVDRELPPPRKSDPAFHPDPPGTLGSR</sequence>
<protein>
    <submittedName>
        <fullName evidence="2">Uncharacterized protein</fullName>
    </submittedName>
</protein>
<feature type="region of interest" description="Disordered" evidence="1">
    <location>
        <begin position="61"/>
        <end position="110"/>
    </location>
</feature>
<accession>A0A9Q3IJ33</accession>
<feature type="compositionally biased region" description="Basic and acidic residues" evidence="1">
    <location>
        <begin position="84"/>
        <end position="99"/>
    </location>
</feature>
<evidence type="ECO:0000256" key="1">
    <source>
        <dbReference type="SAM" id="MobiDB-lite"/>
    </source>
</evidence>
<proteinExistence type="predicted"/>